<evidence type="ECO:0000313" key="2">
    <source>
        <dbReference type="Proteomes" id="UP001597475"/>
    </source>
</evidence>
<dbReference type="EMBL" id="JBHUMK010000037">
    <property type="protein sequence ID" value="MFD2609571.1"/>
    <property type="molecule type" value="Genomic_DNA"/>
</dbReference>
<comment type="caution">
    <text evidence="1">The sequence shown here is derived from an EMBL/GenBank/DDBJ whole genome shotgun (WGS) entry which is preliminary data.</text>
</comment>
<reference evidence="2" key="1">
    <citation type="journal article" date="2019" name="Int. J. Syst. Evol. Microbiol.">
        <title>The Global Catalogue of Microorganisms (GCM) 10K type strain sequencing project: providing services to taxonomists for standard genome sequencing and annotation.</title>
        <authorList>
            <consortium name="The Broad Institute Genomics Platform"/>
            <consortium name="The Broad Institute Genome Sequencing Center for Infectious Disease"/>
            <person name="Wu L."/>
            <person name="Ma J."/>
        </authorList>
    </citation>
    <scope>NUCLEOTIDE SEQUENCE [LARGE SCALE GENOMIC DNA]</scope>
    <source>
        <strain evidence="2">KCTC 33842</strain>
    </source>
</reference>
<gene>
    <name evidence="1" type="ORF">ACFSR9_08985</name>
</gene>
<organism evidence="1 2">
    <name type="scientific">Deinococcus taklimakanensis</name>
    <dbReference type="NCBI Taxonomy" id="536443"/>
    <lineage>
        <taxon>Bacteria</taxon>
        <taxon>Thermotogati</taxon>
        <taxon>Deinococcota</taxon>
        <taxon>Deinococci</taxon>
        <taxon>Deinococcales</taxon>
        <taxon>Deinococcaceae</taxon>
        <taxon>Deinococcus</taxon>
    </lineage>
</organism>
<proteinExistence type="predicted"/>
<name>A0ABW5P3X5_9DEIO</name>
<sequence length="599" mass="62766">MQLTASTGTSVQGLVRVKNEGNASIDYASAVREAGWLKIQANGNGTLAPNEERAIAVEASCGSSTGTTSGKLVLLPLNQAEIEVPVTLTCTQTETPAGHFAPPPPVEGDVITETTKRFAISLTNAGGRPLTYDSYLRTGRTVSIKSGAKGTIEAGQARTLEVEASCGTNEEVLEDQLVLVPVNQSEVVVPITINCKKPTAEQLGKFAPVEPITVNATVDSSGTGSAQLKNIGEAPLRYVAHLASGTSLSLAGGGSGVLKSGEVNTLQIYGRCGSAPTPVQDTLVLLSGSSSGGPTAETKVPVTLNCVPGASAPLEVRFALQDPKAQFGMSSYIDVATVNVQLIEQASGRVIASQEKKFEPARGIDTQTVEFENVANGSYRIVGKVLQTGYNLLDASLQEVKVEGVKSSVQLRFPLTSHEPNILQGRVPVPPAGAQVQLRTPLGVSNATPVASDGTFKGELLAPVRLERAGALALAEAAGCEKQQSISDPEALVSFNSLDPRTLLSTTEVKVNGVLIGTITEQDYSQNTYFNVGRVYADRPVTISASIVCPQGMFTQRLSLSLKKGWNYVSVQNVALIHKSIQGFSSPGVLVRTGWSTQP</sequence>
<evidence type="ECO:0000313" key="1">
    <source>
        <dbReference type="EMBL" id="MFD2609571.1"/>
    </source>
</evidence>
<accession>A0ABW5P3X5</accession>
<keyword evidence="2" id="KW-1185">Reference proteome</keyword>
<protein>
    <recommendedName>
        <fullName evidence="3">BACON domain-containing protein</fullName>
    </recommendedName>
</protein>
<dbReference type="Proteomes" id="UP001597475">
    <property type="component" value="Unassembled WGS sequence"/>
</dbReference>
<evidence type="ECO:0008006" key="3">
    <source>
        <dbReference type="Google" id="ProtNLM"/>
    </source>
</evidence>